<protein>
    <submittedName>
        <fullName evidence="2">Uncharacterized protein</fullName>
    </submittedName>
</protein>
<dbReference type="EMBL" id="CP027541">
    <property type="protein sequence ID" value="AWT57253.1"/>
    <property type="molecule type" value="Genomic_DNA"/>
</dbReference>
<proteinExistence type="predicted"/>
<reference evidence="3" key="2">
    <citation type="submission" date="2018-03" db="EMBL/GenBank/DDBJ databases">
        <authorList>
            <person name="Derbyshire K."/>
            <person name="Gray T.A."/>
            <person name="Champion M."/>
        </authorList>
    </citation>
    <scope>NUCLEOTIDE SEQUENCE [LARGE SCALE GENOMIC DNA]</scope>
    <source>
        <strain evidence="3">MKD8</strain>
    </source>
</reference>
<dbReference type="Proteomes" id="UP000011200">
    <property type="component" value="Chromosome"/>
</dbReference>
<organism evidence="2 3">
    <name type="scientific">Mycolicibacterium smegmatis (strain MKD8)</name>
    <name type="common">Mycobacterium smegmatis</name>
    <dbReference type="NCBI Taxonomy" id="1214915"/>
    <lineage>
        <taxon>Bacteria</taxon>
        <taxon>Bacillati</taxon>
        <taxon>Actinomycetota</taxon>
        <taxon>Actinomycetes</taxon>
        <taxon>Mycobacteriales</taxon>
        <taxon>Mycobacteriaceae</taxon>
        <taxon>Mycolicibacterium</taxon>
    </lineage>
</organism>
<feature type="transmembrane region" description="Helical" evidence="1">
    <location>
        <begin position="103"/>
        <end position="123"/>
    </location>
</feature>
<gene>
    <name evidence="2" type="ORF">D806_063200</name>
</gene>
<feature type="transmembrane region" description="Helical" evidence="1">
    <location>
        <begin position="37"/>
        <end position="59"/>
    </location>
</feature>
<reference evidence="2 3" key="1">
    <citation type="journal article" date="2013" name="Genome Announc.">
        <title>Draft genome sequence of MKD8, a conjugal recipient Mycobacterium smegmatis strain.</title>
        <authorList>
            <person name="Gray T.A."/>
            <person name="Palumbo M.J."/>
            <person name="Derbyshire K.M."/>
        </authorList>
    </citation>
    <scope>NUCLEOTIDE SEQUENCE [LARGE SCALE GENOMIC DNA]</scope>
    <source>
        <strain evidence="2 3">MKD8</strain>
    </source>
</reference>
<accession>A0A2U9PZN8</accession>
<sequence>MTDVRRDPAALLRGAAVGLLTPALAFAAHGAAGGALVGGAVLVQLAVLALTLGAVAATARAAGRTWVLWVLLGTGQLLSHLLLTSAGHLHGVDAVRSGAVMLPAHAAAVWLGALLIAGGARLCSVVSSAVRVPAAPAHVLPAPETPRAVVGSDQPTQSARFLAATISHRGPPVGTTA</sequence>
<evidence type="ECO:0000313" key="2">
    <source>
        <dbReference type="EMBL" id="AWT57253.1"/>
    </source>
</evidence>
<keyword evidence="1" id="KW-0472">Membrane</keyword>
<evidence type="ECO:0000256" key="1">
    <source>
        <dbReference type="SAM" id="Phobius"/>
    </source>
</evidence>
<keyword evidence="1" id="KW-1133">Transmembrane helix</keyword>
<keyword evidence="1" id="KW-0812">Transmembrane</keyword>
<feature type="transmembrane region" description="Helical" evidence="1">
    <location>
        <begin position="66"/>
        <end position="83"/>
    </location>
</feature>
<evidence type="ECO:0000313" key="3">
    <source>
        <dbReference type="Proteomes" id="UP000011200"/>
    </source>
</evidence>
<name>A0A2U9PZN8_MYCSE</name>
<dbReference type="RefSeq" id="WP_113946721.1">
    <property type="nucleotide sequence ID" value="NZ_CP027541.1"/>
</dbReference>
<dbReference type="AlphaFoldDB" id="A0A2U9PZN8"/>